<dbReference type="InterPro" id="IPR025944">
    <property type="entry name" value="Sigma_54_int_dom_CS"/>
</dbReference>
<dbReference type="RefSeq" id="WP_120765985.1">
    <property type="nucleotide sequence ID" value="NZ_CP033169.1"/>
</dbReference>
<dbReference type="KEGG" id="bacg:D2962_16530"/>
<reference evidence="8 9" key="1">
    <citation type="submission" date="2018-10" db="EMBL/GenBank/DDBJ databases">
        <authorList>
            <person name="Zhang X."/>
        </authorList>
    </citation>
    <scope>NUCLEOTIDE SEQUENCE [LARGE SCALE GENOMIC DNA]</scope>
    <source>
        <strain evidence="8 9">SK-G1</strain>
    </source>
</reference>
<dbReference type="InterPro" id="IPR009057">
    <property type="entry name" value="Homeodomain-like_sf"/>
</dbReference>
<dbReference type="InterPro" id="IPR025662">
    <property type="entry name" value="Sigma_54_int_dom_ATP-bd_1"/>
</dbReference>
<dbReference type="InterPro" id="IPR002197">
    <property type="entry name" value="HTH_Fis"/>
</dbReference>
<evidence type="ECO:0000313" key="8">
    <source>
        <dbReference type="EMBL" id="AYO31987.1"/>
    </source>
</evidence>
<dbReference type="PROSITE" id="PS00675">
    <property type="entry name" value="SIGMA54_INTERACT_1"/>
    <property type="match status" value="1"/>
</dbReference>
<dbReference type="SMART" id="SM00382">
    <property type="entry name" value="AAA"/>
    <property type="match status" value="1"/>
</dbReference>
<feature type="domain" description="Sigma-54 factor interaction" evidence="6">
    <location>
        <begin position="157"/>
        <end position="384"/>
    </location>
</feature>
<dbReference type="Proteomes" id="UP000280960">
    <property type="component" value="Chromosome"/>
</dbReference>
<evidence type="ECO:0000313" key="9">
    <source>
        <dbReference type="Proteomes" id="UP000280960"/>
    </source>
</evidence>
<dbReference type="PANTHER" id="PTHR32071">
    <property type="entry name" value="TRANSCRIPTIONAL REGULATORY PROTEIN"/>
    <property type="match status" value="1"/>
</dbReference>
<protein>
    <submittedName>
        <fullName evidence="8">PAS domain S-box protein</fullName>
    </submittedName>
</protein>
<dbReference type="InterPro" id="IPR013656">
    <property type="entry name" value="PAS_4"/>
</dbReference>
<dbReference type="InterPro" id="IPR058031">
    <property type="entry name" value="AAA_lid_NorR"/>
</dbReference>
<dbReference type="PROSITE" id="PS50045">
    <property type="entry name" value="SIGMA54_INTERACT_4"/>
    <property type="match status" value="1"/>
</dbReference>
<dbReference type="Gene3D" id="1.10.8.60">
    <property type="match status" value="1"/>
</dbReference>
<dbReference type="Pfam" id="PF00158">
    <property type="entry name" value="Sigma54_activat"/>
    <property type="match status" value="1"/>
</dbReference>
<dbReference type="GO" id="GO:0005524">
    <property type="term" value="F:ATP binding"/>
    <property type="evidence" value="ECO:0007669"/>
    <property type="project" value="UniProtKB-KW"/>
</dbReference>
<dbReference type="InterPro" id="IPR002078">
    <property type="entry name" value="Sigma_54_int"/>
</dbReference>
<dbReference type="FunFam" id="3.40.50.300:FF:000006">
    <property type="entry name" value="DNA-binding transcriptional regulator NtrC"/>
    <property type="match status" value="1"/>
</dbReference>
<evidence type="ECO:0000259" key="7">
    <source>
        <dbReference type="PROSITE" id="PS50112"/>
    </source>
</evidence>
<dbReference type="CDD" id="cd00009">
    <property type="entry name" value="AAA"/>
    <property type="match status" value="1"/>
</dbReference>
<dbReference type="PRINTS" id="PR01590">
    <property type="entry name" value="HTHFIS"/>
</dbReference>
<dbReference type="GO" id="GO:0043565">
    <property type="term" value="F:sequence-specific DNA binding"/>
    <property type="evidence" value="ECO:0007669"/>
    <property type="project" value="InterPro"/>
</dbReference>
<dbReference type="SUPFAM" id="SSF52540">
    <property type="entry name" value="P-loop containing nucleoside triphosphate hydrolases"/>
    <property type="match status" value="1"/>
</dbReference>
<gene>
    <name evidence="8" type="ORF">D2962_16530</name>
</gene>
<accession>A0A3G2RB76</accession>
<dbReference type="AlphaFoldDB" id="A0A3G2RB76"/>
<keyword evidence="3" id="KW-0805">Transcription regulation</keyword>
<dbReference type="GO" id="GO:0006355">
    <property type="term" value="P:regulation of DNA-templated transcription"/>
    <property type="evidence" value="ECO:0007669"/>
    <property type="project" value="InterPro"/>
</dbReference>
<keyword evidence="5" id="KW-0804">Transcription</keyword>
<organism evidence="8 9">
    <name type="scientific">Biomaibacter acetigenes</name>
    <dbReference type="NCBI Taxonomy" id="2316383"/>
    <lineage>
        <taxon>Bacteria</taxon>
        <taxon>Bacillati</taxon>
        <taxon>Bacillota</taxon>
        <taxon>Clostridia</taxon>
        <taxon>Thermosediminibacterales</taxon>
        <taxon>Tepidanaerobacteraceae</taxon>
        <taxon>Biomaibacter</taxon>
    </lineage>
</organism>
<dbReference type="PROSITE" id="PS00676">
    <property type="entry name" value="SIGMA54_INTERACT_2"/>
    <property type="match status" value="1"/>
</dbReference>
<dbReference type="PROSITE" id="PS00688">
    <property type="entry name" value="SIGMA54_INTERACT_3"/>
    <property type="match status" value="1"/>
</dbReference>
<dbReference type="Gene3D" id="1.10.10.60">
    <property type="entry name" value="Homeodomain-like"/>
    <property type="match status" value="1"/>
</dbReference>
<dbReference type="InterPro" id="IPR025943">
    <property type="entry name" value="Sigma_54_int_dom_ATP-bd_2"/>
</dbReference>
<dbReference type="PROSITE" id="PS50112">
    <property type="entry name" value="PAS"/>
    <property type="match status" value="1"/>
</dbReference>
<dbReference type="Gene3D" id="3.30.450.20">
    <property type="entry name" value="PAS domain"/>
    <property type="match status" value="1"/>
</dbReference>
<evidence type="ECO:0000256" key="3">
    <source>
        <dbReference type="ARBA" id="ARBA00023015"/>
    </source>
</evidence>
<dbReference type="Pfam" id="PF25601">
    <property type="entry name" value="AAA_lid_14"/>
    <property type="match status" value="1"/>
</dbReference>
<dbReference type="InterPro" id="IPR035965">
    <property type="entry name" value="PAS-like_dom_sf"/>
</dbReference>
<evidence type="ECO:0000256" key="4">
    <source>
        <dbReference type="ARBA" id="ARBA00023125"/>
    </source>
</evidence>
<keyword evidence="9" id="KW-1185">Reference proteome</keyword>
<dbReference type="PANTHER" id="PTHR32071:SF74">
    <property type="entry name" value="TRANSCRIPTIONAL ACTIVATOR ROCR"/>
    <property type="match status" value="1"/>
</dbReference>
<dbReference type="CDD" id="cd00130">
    <property type="entry name" value="PAS"/>
    <property type="match status" value="1"/>
</dbReference>
<keyword evidence="1" id="KW-0547">Nucleotide-binding</keyword>
<dbReference type="NCBIfam" id="TIGR00229">
    <property type="entry name" value="sensory_box"/>
    <property type="match status" value="1"/>
</dbReference>
<sequence length="472" mass="52980">MKQLSAIRAQLELLLSHVEEGIHMVDEKGITIYYNRAVSNIEGLLPEEVIGKHILDVFPSLSEQDSTLLTALKTGEAIYDREQTFTNYKGKKITTVNTTIPIELNGRIIGAMEISRDVTTVKDMTERISDLQAILYGHTVKPGSKKHGTARFTFDDIIGESRCIKDLKNLARRAAASSSPVLVWGETGTGKELFVQAIHNESPRKLSPFIAQNCAALPATLLEGILFGTIKGGFTGAEDRPGLFELADGGTIFLDEINSMPTELQAKLLRVLQEGAVRRLGDTRMRNINARVITACSENPIDAVEKKQLREDLFYRINVVSLEIPPLREHREDIPCLVEHFIARYSPGRDRRVKISDEVMEIFYRYPWPGNVRELEHAIEGAMIMMEGDTIKPGHLPIQIRSFFSHQKGHILNLEDLNLNDALEKLETEFIQKALEKARGNISMAARILGIPRQTLQYKLRNKGIGSIYARD</sequence>
<keyword evidence="2" id="KW-0067">ATP-binding</keyword>
<dbReference type="InterPro" id="IPR027417">
    <property type="entry name" value="P-loop_NTPase"/>
</dbReference>
<dbReference type="Gene3D" id="3.40.50.300">
    <property type="entry name" value="P-loop containing nucleotide triphosphate hydrolases"/>
    <property type="match status" value="1"/>
</dbReference>
<dbReference type="InterPro" id="IPR000014">
    <property type="entry name" value="PAS"/>
</dbReference>
<keyword evidence="4" id="KW-0238">DNA-binding</keyword>
<evidence type="ECO:0000256" key="1">
    <source>
        <dbReference type="ARBA" id="ARBA00022741"/>
    </source>
</evidence>
<evidence type="ECO:0000256" key="5">
    <source>
        <dbReference type="ARBA" id="ARBA00023163"/>
    </source>
</evidence>
<evidence type="ECO:0000256" key="2">
    <source>
        <dbReference type="ARBA" id="ARBA00022840"/>
    </source>
</evidence>
<dbReference type="SUPFAM" id="SSF46689">
    <property type="entry name" value="Homeodomain-like"/>
    <property type="match status" value="1"/>
</dbReference>
<proteinExistence type="predicted"/>
<dbReference type="SMART" id="SM00091">
    <property type="entry name" value="PAS"/>
    <property type="match status" value="1"/>
</dbReference>
<dbReference type="SUPFAM" id="SSF55785">
    <property type="entry name" value="PYP-like sensor domain (PAS domain)"/>
    <property type="match status" value="1"/>
</dbReference>
<evidence type="ECO:0000259" key="6">
    <source>
        <dbReference type="PROSITE" id="PS50045"/>
    </source>
</evidence>
<name>A0A3G2RB76_9FIRM</name>
<dbReference type="EMBL" id="CP033169">
    <property type="protein sequence ID" value="AYO31987.1"/>
    <property type="molecule type" value="Genomic_DNA"/>
</dbReference>
<dbReference type="Pfam" id="PF02954">
    <property type="entry name" value="HTH_8"/>
    <property type="match status" value="1"/>
</dbReference>
<dbReference type="Pfam" id="PF08448">
    <property type="entry name" value="PAS_4"/>
    <property type="match status" value="1"/>
</dbReference>
<feature type="domain" description="PAS" evidence="7">
    <location>
        <begin position="7"/>
        <end position="58"/>
    </location>
</feature>
<dbReference type="InterPro" id="IPR003593">
    <property type="entry name" value="AAA+_ATPase"/>
</dbReference>